<dbReference type="RefSeq" id="WP_011607823.1">
    <property type="nucleotide sequence ID" value="NC_008278.1"/>
</dbReference>
<dbReference type="Pfam" id="PF03466">
    <property type="entry name" value="LysR_substrate"/>
    <property type="match status" value="1"/>
</dbReference>
<protein>
    <submittedName>
        <fullName evidence="7">LysR-family transcriptional regulator</fullName>
    </submittedName>
</protein>
<dbReference type="HOGENOM" id="CLU_039613_6_4_11"/>
<dbReference type="KEGG" id="fal:FRAAL6789"/>
<dbReference type="PANTHER" id="PTHR30126">
    <property type="entry name" value="HTH-TYPE TRANSCRIPTIONAL REGULATOR"/>
    <property type="match status" value="1"/>
</dbReference>
<evidence type="ECO:0000256" key="3">
    <source>
        <dbReference type="ARBA" id="ARBA00023125"/>
    </source>
</evidence>
<keyword evidence="3" id="KW-0238">DNA-binding</keyword>
<sequence>MDPQHLRTFVGVATAGSFSAAARELGYTQSAVSQQIAALEADLGVVLLHRRPVGVTEAGARLLEHAGPLLLRLAAARTDVTRAAGAPSERLSVATHALAADRLAPVLADVLAGRPRLDVRVVVAGTAAVADGVARGEFDLGLAVGLATPGDPLRLPDVGPVRAVGVAADPAAVALPRGHPFARRTGLRLADLVDARWIDAPEVATAMADLRLVTGELRLRAHLRYDGADVAGLLALVAAGQGLGMLPRRLLAAGRRHGPAGGEDLDPHDADTRGPATSGGAEHGGDDSPGTVRADPIGVPLLGPAPEFRTELLWTGRPGPAALALSRAFGG</sequence>
<feature type="domain" description="HTH lysR-type" evidence="6">
    <location>
        <begin position="1"/>
        <end position="56"/>
    </location>
</feature>
<gene>
    <name evidence="7" type="ordered locus">FRAAL6789</name>
</gene>
<dbReference type="Proteomes" id="UP000000657">
    <property type="component" value="Chromosome"/>
</dbReference>
<dbReference type="PANTHER" id="PTHR30126:SF39">
    <property type="entry name" value="HTH-TYPE TRANSCRIPTIONAL REGULATOR CYSL"/>
    <property type="match status" value="1"/>
</dbReference>
<organism evidence="7 8">
    <name type="scientific">Frankia alni (strain DSM 45986 / CECT 9034 / ACN14a)</name>
    <dbReference type="NCBI Taxonomy" id="326424"/>
    <lineage>
        <taxon>Bacteria</taxon>
        <taxon>Bacillati</taxon>
        <taxon>Actinomycetota</taxon>
        <taxon>Actinomycetes</taxon>
        <taxon>Frankiales</taxon>
        <taxon>Frankiaceae</taxon>
        <taxon>Frankia</taxon>
    </lineage>
</organism>
<dbReference type="InterPro" id="IPR036390">
    <property type="entry name" value="WH_DNA-bd_sf"/>
</dbReference>
<proteinExistence type="inferred from homology"/>
<evidence type="ECO:0000259" key="6">
    <source>
        <dbReference type="PROSITE" id="PS50931"/>
    </source>
</evidence>
<evidence type="ECO:0000256" key="2">
    <source>
        <dbReference type="ARBA" id="ARBA00023015"/>
    </source>
</evidence>
<dbReference type="PRINTS" id="PR00039">
    <property type="entry name" value="HTHLYSR"/>
</dbReference>
<feature type="region of interest" description="Disordered" evidence="5">
    <location>
        <begin position="255"/>
        <end position="300"/>
    </location>
</feature>
<dbReference type="SUPFAM" id="SSF53850">
    <property type="entry name" value="Periplasmic binding protein-like II"/>
    <property type="match status" value="1"/>
</dbReference>
<dbReference type="EMBL" id="CT573213">
    <property type="protein sequence ID" value="CAJ65412.1"/>
    <property type="molecule type" value="Genomic_DNA"/>
</dbReference>
<dbReference type="GO" id="GO:0003700">
    <property type="term" value="F:DNA-binding transcription factor activity"/>
    <property type="evidence" value="ECO:0007669"/>
    <property type="project" value="InterPro"/>
</dbReference>
<dbReference type="eggNOG" id="COG0583">
    <property type="taxonomic scope" value="Bacteria"/>
</dbReference>
<evidence type="ECO:0000313" key="7">
    <source>
        <dbReference type="EMBL" id="CAJ65412.1"/>
    </source>
</evidence>
<evidence type="ECO:0000256" key="1">
    <source>
        <dbReference type="ARBA" id="ARBA00009437"/>
    </source>
</evidence>
<keyword evidence="4" id="KW-0804">Transcription</keyword>
<accession>Q0RAX8</accession>
<keyword evidence="2" id="KW-0805">Transcription regulation</keyword>
<dbReference type="FunFam" id="1.10.10.10:FF:000001">
    <property type="entry name" value="LysR family transcriptional regulator"/>
    <property type="match status" value="1"/>
</dbReference>
<dbReference type="InterPro" id="IPR036388">
    <property type="entry name" value="WH-like_DNA-bd_sf"/>
</dbReference>
<dbReference type="GO" id="GO:0000976">
    <property type="term" value="F:transcription cis-regulatory region binding"/>
    <property type="evidence" value="ECO:0007669"/>
    <property type="project" value="TreeGrafter"/>
</dbReference>
<dbReference type="InterPro" id="IPR000847">
    <property type="entry name" value="LysR_HTH_N"/>
</dbReference>
<dbReference type="SUPFAM" id="SSF46785">
    <property type="entry name" value="Winged helix' DNA-binding domain"/>
    <property type="match status" value="1"/>
</dbReference>
<dbReference type="STRING" id="326424.FRAAL6789"/>
<evidence type="ECO:0000256" key="5">
    <source>
        <dbReference type="SAM" id="MobiDB-lite"/>
    </source>
</evidence>
<dbReference type="Gene3D" id="1.10.10.10">
    <property type="entry name" value="Winged helix-like DNA-binding domain superfamily/Winged helix DNA-binding domain"/>
    <property type="match status" value="1"/>
</dbReference>
<dbReference type="Gene3D" id="3.40.190.290">
    <property type="match status" value="1"/>
</dbReference>
<evidence type="ECO:0000313" key="8">
    <source>
        <dbReference type="Proteomes" id="UP000000657"/>
    </source>
</evidence>
<keyword evidence="8" id="KW-1185">Reference proteome</keyword>
<dbReference type="OrthoDB" id="4131546at2"/>
<reference evidence="7 8" key="1">
    <citation type="journal article" date="2007" name="Genome Res.">
        <title>Genome characteristics of facultatively symbiotic Frankia sp. strains reflect host range and host plant biogeography.</title>
        <authorList>
            <person name="Normand P."/>
            <person name="Lapierre P."/>
            <person name="Tisa L.S."/>
            <person name="Gogarten J.P."/>
            <person name="Alloisio N."/>
            <person name="Bagnarol E."/>
            <person name="Bassi C.A."/>
            <person name="Berry A.M."/>
            <person name="Bickhart D.M."/>
            <person name="Choisne N."/>
            <person name="Couloux A."/>
            <person name="Cournoyer B."/>
            <person name="Cruveiller S."/>
            <person name="Daubin V."/>
            <person name="Demange N."/>
            <person name="Francino M.P."/>
            <person name="Goltsman E."/>
            <person name="Huang Y."/>
            <person name="Kopp O.R."/>
            <person name="Labarre L."/>
            <person name="Lapidus A."/>
            <person name="Lavire C."/>
            <person name="Marechal J."/>
            <person name="Martinez M."/>
            <person name="Mastronunzio J.E."/>
            <person name="Mullin B.C."/>
            <person name="Niemann J."/>
            <person name="Pujic P."/>
            <person name="Rawnsley T."/>
            <person name="Rouy Z."/>
            <person name="Schenowitz C."/>
            <person name="Sellstedt A."/>
            <person name="Tavares F."/>
            <person name="Tomkins J.P."/>
            <person name="Vallenet D."/>
            <person name="Valverde C."/>
            <person name="Wall L.G."/>
            <person name="Wang Y."/>
            <person name="Medigue C."/>
            <person name="Benson D.R."/>
        </authorList>
    </citation>
    <scope>NUCLEOTIDE SEQUENCE [LARGE SCALE GENOMIC DNA]</scope>
    <source>
        <strain evidence="8">DSM 45986 / CECT 9034 / ACN14a</strain>
    </source>
</reference>
<name>Q0RAX8_FRAAA</name>
<dbReference type="AlphaFoldDB" id="Q0RAX8"/>
<evidence type="ECO:0000256" key="4">
    <source>
        <dbReference type="ARBA" id="ARBA00023163"/>
    </source>
</evidence>
<dbReference type="PROSITE" id="PS50931">
    <property type="entry name" value="HTH_LYSR"/>
    <property type="match status" value="1"/>
</dbReference>
<comment type="similarity">
    <text evidence="1">Belongs to the LysR transcriptional regulatory family.</text>
</comment>
<dbReference type="Pfam" id="PF00126">
    <property type="entry name" value="HTH_1"/>
    <property type="match status" value="1"/>
</dbReference>
<dbReference type="InterPro" id="IPR005119">
    <property type="entry name" value="LysR_subst-bd"/>
</dbReference>